<proteinExistence type="predicted"/>
<evidence type="ECO:0000313" key="1">
    <source>
        <dbReference type="EMBL" id="ARP87631.1"/>
    </source>
</evidence>
<dbReference type="Proteomes" id="UP000194139">
    <property type="component" value="Chromosome"/>
</dbReference>
<organism evidence="1 2">
    <name type="scientific">Bordetella genomosp. 9</name>
    <dbReference type="NCBI Taxonomy" id="1416803"/>
    <lineage>
        <taxon>Bacteria</taxon>
        <taxon>Pseudomonadati</taxon>
        <taxon>Pseudomonadota</taxon>
        <taxon>Betaproteobacteria</taxon>
        <taxon>Burkholderiales</taxon>
        <taxon>Alcaligenaceae</taxon>
        <taxon>Bordetella</taxon>
    </lineage>
</organism>
<keyword evidence="2" id="KW-1185">Reference proteome</keyword>
<evidence type="ECO:0000313" key="2">
    <source>
        <dbReference type="Proteomes" id="UP000194139"/>
    </source>
</evidence>
<accession>A0A1W6Z304</accession>
<protein>
    <submittedName>
        <fullName evidence="1">Uncharacterized protein</fullName>
    </submittedName>
</protein>
<reference evidence="1 2" key="1">
    <citation type="submission" date="2017-05" db="EMBL/GenBank/DDBJ databases">
        <title>Complete and WGS of Bordetella genogroups.</title>
        <authorList>
            <person name="Spilker T."/>
            <person name="LiPuma J."/>
        </authorList>
    </citation>
    <scope>NUCLEOTIDE SEQUENCE [LARGE SCALE GENOMIC DNA]</scope>
    <source>
        <strain evidence="1 2">AU17164</strain>
    </source>
</reference>
<dbReference type="RefSeq" id="WP_086058357.1">
    <property type="nucleotide sequence ID" value="NZ_CP021109.1"/>
</dbReference>
<dbReference type="AlphaFoldDB" id="A0A1W6Z304"/>
<name>A0A1W6Z304_9BORD</name>
<dbReference type="EMBL" id="CP021109">
    <property type="protein sequence ID" value="ARP87631.1"/>
    <property type="molecule type" value="Genomic_DNA"/>
</dbReference>
<sequence>MVRKGLLLVRAILECGKQASGRGAAAPGVVQGRATIDAIADGPHNPTVPPWPHPGCGAHPLHTSGRRMMKTTMFDIAVPRVSARRH</sequence>
<gene>
    <name evidence="1" type="ORF">CAL13_16530</name>
</gene>